<dbReference type="AlphaFoldDB" id="A0A0H3ZRD1"/>
<name>A0A0H3ZRD1_9GAMM</name>
<protein>
    <submittedName>
        <fullName evidence="1">Uncharacterized protein</fullName>
    </submittedName>
</protein>
<reference evidence="1" key="1">
    <citation type="journal article" date="2015" name="MBio">
        <title>Eco-Evolutionary Dynamics of Episomes among Ecologically Cohesive Bacterial Populations.</title>
        <authorList>
            <person name="Xue H."/>
            <person name="Cordero O.X."/>
            <person name="Camas F.M."/>
            <person name="Trimble W."/>
            <person name="Meyer F."/>
            <person name="Guglielmini J."/>
            <person name="Rocha E.P."/>
            <person name="Polz M.F."/>
        </authorList>
    </citation>
    <scope>NUCLEOTIDE SEQUENCE</scope>
    <source>
        <strain evidence="1">FF_113</strain>
    </source>
</reference>
<proteinExistence type="predicted"/>
<accession>A0A0H3ZRD1</accession>
<organism evidence="1">
    <name type="scientific">Enterovibrio sp. FF_113</name>
    <dbReference type="NCBI Taxonomy" id="1660266"/>
    <lineage>
        <taxon>Bacteria</taxon>
        <taxon>Pseudomonadati</taxon>
        <taxon>Pseudomonadota</taxon>
        <taxon>Gammaproteobacteria</taxon>
        <taxon>Vibrionales</taxon>
        <taxon>Vibrionaceae</taxon>
        <taxon>Enterovibrio</taxon>
    </lineage>
</organism>
<dbReference type="EMBL" id="KP795616">
    <property type="protein sequence ID" value="AKN38815.1"/>
    <property type="molecule type" value="Genomic_DNA"/>
</dbReference>
<sequence>MTTPTQTQTLANHILTLVPDSLPAPRKSAVAIKRLEHTLTPYPAFFRELQSSVIEDIRATHPEHADELEAAFDSATQAIEQHIAGLRSIAQLLNNH</sequence>
<evidence type="ECO:0000313" key="1">
    <source>
        <dbReference type="EMBL" id="AKN38815.1"/>
    </source>
</evidence>